<proteinExistence type="predicted"/>
<feature type="compositionally biased region" description="Polar residues" evidence="2">
    <location>
        <begin position="504"/>
        <end position="515"/>
    </location>
</feature>
<sequence>MVTQEIPVSDCSPVLEKLIVYKARPSPQGVAWARNHWHDPKAIVGRIEKLAKEGRFRPGKGKAVVCAVLGAALAAAQEDRQETMRAEQADKEKIQSLQDLVKVLQEQLTAERNTTQRLHAALSDALDRERILRAEADERSDPDLDLQGLEVVQVKQQKSLYPNQELECTRKVFYPEDEEIAMRPLIKTETIDNGQIGGAPHVTIKTIPYSATELSKIQEKYIRLAKETETEYVWRVSLTGGDRILLSEDEAQGYWGPGVFLTTDDPREPWSLTQRAAYWAGGIDQMERGEPTRIDTPSINQLTESLQKTACLQLMHDRRLVPQQPSPMLLNANPDRMTPLIRGLPDPLKLYAVQLQDRLRDAIAPRGGRRNAGGALTWGEVAQELINYGRRMGLTREESRAKPAIRRIEGPGRPPPSKTVNTKKPYGGQRNLLWAEGIEKGIPRDVMDGLPTSVLEKLVLGWKDKNKEPPHTELNIRDYKGVNPQSLVTPTPQTPTAPEESMTVCRTGNQTRRPQ</sequence>
<feature type="compositionally biased region" description="Low complexity" evidence="2">
    <location>
        <begin position="489"/>
        <end position="498"/>
    </location>
</feature>
<name>A0A8C0BUY0_9AVES</name>
<keyword evidence="1" id="KW-0175">Coiled coil</keyword>
<feature type="compositionally biased region" description="Basic and acidic residues" evidence="2">
    <location>
        <begin position="397"/>
        <end position="410"/>
    </location>
</feature>
<accession>A0A8C0BUY0</accession>
<evidence type="ECO:0000256" key="1">
    <source>
        <dbReference type="SAM" id="Coils"/>
    </source>
</evidence>
<reference evidence="3" key="1">
    <citation type="submission" date="2025-08" db="UniProtKB">
        <authorList>
            <consortium name="Ensembl"/>
        </authorList>
    </citation>
    <scope>IDENTIFICATION</scope>
</reference>
<feature type="compositionally biased region" description="Basic and acidic residues" evidence="2">
    <location>
        <begin position="465"/>
        <end position="480"/>
    </location>
</feature>
<dbReference type="Proteomes" id="UP000694555">
    <property type="component" value="Unplaced"/>
</dbReference>
<dbReference type="AlphaFoldDB" id="A0A8C0BUY0"/>
<organism evidence="3 4">
    <name type="scientific">Buteo japonicus</name>
    <dbReference type="NCBI Taxonomy" id="224669"/>
    <lineage>
        <taxon>Eukaryota</taxon>
        <taxon>Metazoa</taxon>
        <taxon>Chordata</taxon>
        <taxon>Craniata</taxon>
        <taxon>Vertebrata</taxon>
        <taxon>Euteleostomi</taxon>
        <taxon>Archelosauria</taxon>
        <taxon>Archosauria</taxon>
        <taxon>Dinosauria</taxon>
        <taxon>Saurischia</taxon>
        <taxon>Theropoda</taxon>
        <taxon>Coelurosauria</taxon>
        <taxon>Aves</taxon>
        <taxon>Neognathae</taxon>
        <taxon>Neoaves</taxon>
        <taxon>Telluraves</taxon>
        <taxon>Accipitrimorphae</taxon>
        <taxon>Accipitriformes</taxon>
        <taxon>Accipitridae</taxon>
        <taxon>Accipitrinae</taxon>
        <taxon>Buteo</taxon>
    </lineage>
</organism>
<keyword evidence="4" id="KW-1185">Reference proteome</keyword>
<protein>
    <submittedName>
        <fullName evidence="3">Uncharacterized protein</fullName>
    </submittedName>
</protein>
<dbReference type="Ensembl" id="ENSBJAT00000023445.1">
    <property type="protein sequence ID" value="ENSBJAP00000022807.1"/>
    <property type="gene ID" value="ENSBJAG00000014783.1"/>
</dbReference>
<reference evidence="3" key="2">
    <citation type="submission" date="2025-09" db="UniProtKB">
        <authorList>
            <consortium name="Ensembl"/>
        </authorList>
    </citation>
    <scope>IDENTIFICATION</scope>
</reference>
<evidence type="ECO:0000313" key="4">
    <source>
        <dbReference type="Proteomes" id="UP000694555"/>
    </source>
</evidence>
<feature type="region of interest" description="Disordered" evidence="2">
    <location>
        <begin position="397"/>
        <end position="427"/>
    </location>
</feature>
<feature type="coiled-coil region" evidence="1">
    <location>
        <begin position="87"/>
        <end position="114"/>
    </location>
</feature>
<evidence type="ECO:0000256" key="2">
    <source>
        <dbReference type="SAM" id="MobiDB-lite"/>
    </source>
</evidence>
<evidence type="ECO:0000313" key="3">
    <source>
        <dbReference type="Ensembl" id="ENSBJAP00000022807.1"/>
    </source>
</evidence>
<feature type="region of interest" description="Disordered" evidence="2">
    <location>
        <begin position="465"/>
        <end position="515"/>
    </location>
</feature>